<proteinExistence type="predicted"/>
<dbReference type="EMBL" id="MTYJ01000028">
    <property type="protein sequence ID" value="OQV20777.1"/>
    <property type="molecule type" value="Genomic_DNA"/>
</dbReference>
<gene>
    <name evidence="1" type="ORF">BV898_05354</name>
</gene>
<keyword evidence="2" id="KW-1185">Reference proteome</keyword>
<accession>A0A1W0WZY7</accession>
<reference evidence="2" key="1">
    <citation type="submission" date="2017-01" db="EMBL/GenBank/DDBJ databases">
        <title>Comparative genomics of anhydrobiosis in the tardigrade Hypsibius dujardini.</title>
        <authorList>
            <person name="Yoshida Y."/>
            <person name="Koutsovoulos G."/>
            <person name="Laetsch D."/>
            <person name="Stevens L."/>
            <person name="Kumar S."/>
            <person name="Horikawa D."/>
            <person name="Ishino K."/>
            <person name="Komine S."/>
            <person name="Tomita M."/>
            <person name="Blaxter M."/>
            <person name="Arakawa K."/>
        </authorList>
    </citation>
    <scope>NUCLEOTIDE SEQUENCE [LARGE SCALE GENOMIC DNA]</scope>
    <source>
        <strain evidence="2">Z151</strain>
    </source>
</reference>
<organism evidence="1 2">
    <name type="scientific">Hypsibius exemplaris</name>
    <name type="common">Freshwater tardigrade</name>
    <dbReference type="NCBI Taxonomy" id="2072580"/>
    <lineage>
        <taxon>Eukaryota</taxon>
        <taxon>Metazoa</taxon>
        <taxon>Ecdysozoa</taxon>
        <taxon>Tardigrada</taxon>
        <taxon>Eutardigrada</taxon>
        <taxon>Parachela</taxon>
        <taxon>Hypsibioidea</taxon>
        <taxon>Hypsibiidae</taxon>
        <taxon>Hypsibius</taxon>
    </lineage>
</organism>
<comment type="caution">
    <text evidence="1">The sequence shown here is derived from an EMBL/GenBank/DDBJ whole genome shotgun (WGS) entry which is preliminary data.</text>
</comment>
<protein>
    <submittedName>
        <fullName evidence="1">Uncharacterized protein</fullName>
    </submittedName>
</protein>
<evidence type="ECO:0000313" key="2">
    <source>
        <dbReference type="Proteomes" id="UP000192578"/>
    </source>
</evidence>
<name>A0A1W0WZY7_HYPEX</name>
<dbReference type="AlphaFoldDB" id="A0A1W0WZY7"/>
<sequence>MKQKAWVLSELQLKKERTLVGFELNCPWSFLETRFGTVQFTNPVAFWPTRLEGTELLKAIKANMEKHSCDSSCMPFDCVTKTEPELVAAPLKSALEAPLNRFSVFTGIGSAEKVNNERESVGLQYQNTFIFS</sequence>
<dbReference type="Proteomes" id="UP000192578">
    <property type="component" value="Unassembled WGS sequence"/>
</dbReference>
<evidence type="ECO:0000313" key="1">
    <source>
        <dbReference type="EMBL" id="OQV20777.1"/>
    </source>
</evidence>